<dbReference type="EMBL" id="JAPEVI010000003">
    <property type="protein sequence ID" value="MCX2724675.1"/>
    <property type="molecule type" value="Genomic_DNA"/>
</dbReference>
<evidence type="ECO:0000313" key="3">
    <source>
        <dbReference type="Proteomes" id="UP001300261"/>
    </source>
</evidence>
<reference evidence="2 3" key="1">
    <citation type="journal article" date="2016" name="Int. J. Syst. Evol. Microbiol.">
        <title>Labrenzia salina sp. nov., isolated from the rhizosphere of the halophyte Arthrocnemum macrostachyum.</title>
        <authorList>
            <person name="Camacho M."/>
            <person name="Redondo-Gomez S."/>
            <person name="Rodriguez-Llorente I."/>
            <person name="Rohde M."/>
            <person name="Sproer C."/>
            <person name="Schumann P."/>
            <person name="Klenk H.P."/>
            <person name="Montero-Calasanz M.D.C."/>
        </authorList>
    </citation>
    <scope>NUCLEOTIDE SEQUENCE [LARGE SCALE GENOMIC DNA]</scope>
    <source>
        <strain evidence="2 3">DSM 29163</strain>
    </source>
</reference>
<comment type="caution">
    <text evidence="2">The sequence shown here is derived from an EMBL/GenBank/DDBJ whole genome shotgun (WGS) entry which is preliminary data.</text>
</comment>
<gene>
    <name evidence="2" type="ORF">ON753_20245</name>
</gene>
<sequence length="128" mass="14495">MEENSDPGVETDGPAMSDRGRDFMEQIHRVLDRLDMPCACKDELDRTITAIEAWRMLKLRRELTASIEADYAQLVSGVAFLSDLGQIDRQHLSAQEMSDHAESLKFLADLSDRCARRLNELARITGQD</sequence>
<proteinExistence type="predicted"/>
<dbReference type="Proteomes" id="UP001300261">
    <property type="component" value="Unassembled WGS sequence"/>
</dbReference>
<keyword evidence="3" id="KW-1185">Reference proteome</keyword>
<accession>A0ABT3R6E5</accession>
<evidence type="ECO:0000313" key="2">
    <source>
        <dbReference type="EMBL" id="MCX2724675.1"/>
    </source>
</evidence>
<dbReference type="RefSeq" id="WP_265964870.1">
    <property type="nucleotide sequence ID" value="NZ_JAPEVI010000003.1"/>
</dbReference>
<protein>
    <submittedName>
        <fullName evidence="2">Uncharacterized protein</fullName>
    </submittedName>
</protein>
<feature type="region of interest" description="Disordered" evidence="1">
    <location>
        <begin position="1"/>
        <end position="20"/>
    </location>
</feature>
<evidence type="ECO:0000256" key="1">
    <source>
        <dbReference type="SAM" id="MobiDB-lite"/>
    </source>
</evidence>
<organism evidence="2 3">
    <name type="scientific">Roseibium salinum</name>
    <dbReference type="NCBI Taxonomy" id="1604349"/>
    <lineage>
        <taxon>Bacteria</taxon>
        <taxon>Pseudomonadati</taxon>
        <taxon>Pseudomonadota</taxon>
        <taxon>Alphaproteobacteria</taxon>
        <taxon>Hyphomicrobiales</taxon>
        <taxon>Stappiaceae</taxon>
        <taxon>Roseibium</taxon>
    </lineage>
</organism>
<name>A0ABT3R6E5_9HYPH</name>